<dbReference type="Proteomes" id="UP000297703">
    <property type="component" value="Unassembled WGS sequence"/>
</dbReference>
<keyword evidence="2" id="KW-1185">Reference proteome</keyword>
<evidence type="ECO:0000313" key="2">
    <source>
        <dbReference type="Proteomes" id="UP000297703"/>
    </source>
</evidence>
<accession>A0A4D9DZY5</accession>
<organism evidence="1 2">
    <name type="scientific">Platysternon megacephalum</name>
    <name type="common">big-headed turtle</name>
    <dbReference type="NCBI Taxonomy" id="55544"/>
    <lineage>
        <taxon>Eukaryota</taxon>
        <taxon>Metazoa</taxon>
        <taxon>Chordata</taxon>
        <taxon>Craniata</taxon>
        <taxon>Vertebrata</taxon>
        <taxon>Euteleostomi</taxon>
        <taxon>Archelosauria</taxon>
        <taxon>Testudinata</taxon>
        <taxon>Testudines</taxon>
        <taxon>Cryptodira</taxon>
        <taxon>Durocryptodira</taxon>
        <taxon>Testudinoidea</taxon>
        <taxon>Platysternidae</taxon>
        <taxon>Platysternon</taxon>
    </lineage>
</organism>
<gene>
    <name evidence="1" type="ORF">DR999_PMT13836</name>
</gene>
<reference evidence="1 2" key="1">
    <citation type="submission" date="2019-04" db="EMBL/GenBank/DDBJ databases">
        <title>Draft genome of the big-headed turtle Platysternon megacephalum.</title>
        <authorList>
            <person name="Gong S."/>
        </authorList>
    </citation>
    <scope>NUCLEOTIDE SEQUENCE [LARGE SCALE GENOMIC DNA]</scope>
    <source>
        <strain evidence="1">DO16091913</strain>
        <tissue evidence="1">Muscle</tissue>
    </source>
</reference>
<protein>
    <submittedName>
        <fullName evidence="1">RNA 3'-terminal phosphate cyclase</fullName>
    </submittedName>
</protein>
<dbReference type="AlphaFoldDB" id="A0A4D9DZY5"/>
<comment type="caution">
    <text evidence="1">The sequence shown here is derived from an EMBL/GenBank/DDBJ whole genome shotgun (WGS) entry which is preliminary data.</text>
</comment>
<name>A0A4D9DZY5_9SAUR</name>
<proteinExistence type="predicted"/>
<sequence>MVTLWKPVPSPPASLFHRWLPSALRFPKQSRDVNAMARSTPAVPWMPSQRPTLCGRLSCPSAEQRETRETGAEEEQRWWVCRAMTDQQRCPGERAEEFTSHMTQIAACGGCKAFLDSRCIKPVTPLSESPELDRQSELL</sequence>
<dbReference type="EMBL" id="QXTE01000152">
    <property type="protein sequence ID" value="TFK03806.1"/>
    <property type="molecule type" value="Genomic_DNA"/>
</dbReference>
<evidence type="ECO:0000313" key="1">
    <source>
        <dbReference type="EMBL" id="TFK03806.1"/>
    </source>
</evidence>
<reference evidence="1 2" key="2">
    <citation type="submission" date="2019-04" db="EMBL/GenBank/DDBJ databases">
        <title>The genome sequence of big-headed turtle.</title>
        <authorList>
            <person name="Gong S."/>
        </authorList>
    </citation>
    <scope>NUCLEOTIDE SEQUENCE [LARGE SCALE GENOMIC DNA]</scope>
    <source>
        <strain evidence="1">DO16091913</strain>
        <tissue evidence="1">Muscle</tissue>
    </source>
</reference>